<comment type="subcellular location">
    <subcellularLocation>
        <location evidence="1">Membrane</location>
        <topology evidence="1">Multi-pass membrane protein</topology>
    </subcellularLocation>
</comment>
<dbReference type="PANTHER" id="PTHR43731">
    <property type="entry name" value="RHOMBOID PROTEASE"/>
    <property type="match status" value="1"/>
</dbReference>
<dbReference type="Gene3D" id="1.20.1540.10">
    <property type="entry name" value="Rhomboid-like"/>
    <property type="match status" value="1"/>
</dbReference>
<evidence type="ECO:0000313" key="8">
    <source>
        <dbReference type="Proteomes" id="UP000680132"/>
    </source>
</evidence>
<dbReference type="GO" id="GO:0016020">
    <property type="term" value="C:membrane"/>
    <property type="evidence" value="ECO:0007669"/>
    <property type="project" value="UniProtKB-SubCell"/>
</dbReference>
<evidence type="ECO:0000313" key="7">
    <source>
        <dbReference type="EMBL" id="MBO3664832.1"/>
    </source>
</evidence>
<feature type="transmembrane region" description="Helical" evidence="5">
    <location>
        <begin position="12"/>
        <end position="33"/>
    </location>
</feature>
<keyword evidence="8" id="KW-1185">Reference proteome</keyword>
<dbReference type="GO" id="GO:0006508">
    <property type="term" value="P:proteolysis"/>
    <property type="evidence" value="ECO:0007669"/>
    <property type="project" value="UniProtKB-KW"/>
</dbReference>
<evidence type="ECO:0000256" key="3">
    <source>
        <dbReference type="ARBA" id="ARBA00022989"/>
    </source>
</evidence>
<gene>
    <name evidence="7" type="ORF">J5V96_15155</name>
</gene>
<dbReference type="EMBL" id="JAGFOA010000007">
    <property type="protein sequence ID" value="MBO3664832.1"/>
    <property type="molecule type" value="Genomic_DNA"/>
</dbReference>
<keyword evidence="2 5" id="KW-0812">Transmembrane</keyword>
<feature type="transmembrane region" description="Helical" evidence="5">
    <location>
        <begin position="171"/>
        <end position="190"/>
    </location>
</feature>
<feature type="transmembrane region" description="Helical" evidence="5">
    <location>
        <begin position="96"/>
        <end position="114"/>
    </location>
</feature>
<comment type="caution">
    <text evidence="7">The sequence shown here is derived from an EMBL/GenBank/DDBJ whole genome shotgun (WGS) entry which is preliminary data.</text>
</comment>
<evidence type="ECO:0000256" key="4">
    <source>
        <dbReference type="ARBA" id="ARBA00023136"/>
    </source>
</evidence>
<reference evidence="7" key="1">
    <citation type="submission" date="2021-03" db="EMBL/GenBank/DDBJ databases">
        <title>Microbacterium sp. nov., a novel actinobacterium isolated from cow dung.</title>
        <authorList>
            <person name="Zhang L."/>
        </authorList>
    </citation>
    <scope>NUCLEOTIDE SEQUENCE</scope>
    <source>
        <strain evidence="7">NEAU-LLB</strain>
    </source>
</reference>
<feature type="transmembrane region" description="Helical" evidence="5">
    <location>
        <begin position="70"/>
        <end position="89"/>
    </location>
</feature>
<feature type="transmembrane region" description="Helical" evidence="5">
    <location>
        <begin position="120"/>
        <end position="140"/>
    </location>
</feature>
<dbReference type="AlphaFoldDB" id="A0A939TYL5"/>
<accession>A0A939TYL5</accession>
<dbReference type="InterPro" id="IPR035952">
    <property type="entry name" value="Rhomboid-like_sf"/>
</dbReference>
<dbReference type="Proteomes" id="UP000680132">
    <property type="component" value="Unassembled WGS sequence"/>
</dbReference>
<protein>
    <submittedName>
        <fullName evidence="7">Rhomboid family intramembrane serine protease</fullName>
    </submittedName>
</protein>
<dbReference type="RefSeq" id="WP_208504920.1">
    <property type="nucleotide sequence ID" value="NZ_JAGFOA010000007.1"/>
</dbReference>
<sequence length="203" mass="21388">MTLPPAPAAPRARWAILPAAVTIGVYVIALWLIEGVDTVMGGDLDGSGILPWRLDGAWGILWAPLLHAGWAHLAANTLPALVLGFLALAVDYGKGLGATAIIWLGTGITVWVVGGVGTNHLGASGLVFGWLTYVILRGLFNRRIMQILIGVVVAVLYGAILWGVMPGQPGVSWQSHLAGAVFGALAAVWLRERRSDPARPVRP</sequence>
<proteinExistence type="predicted"/>
<dbReference type="InterPro" id="IPR022764">
    <property type="entry name" value="Peptidase_S54_rhomboid_dom"/>
</dbReference>
<keyword evidence="7" id="KW-0378">Hydrolase</keyword>
<evidence type="ECO:0000259" key="6">
    <source>
        <dbReference type="Pfam" id="PF01694"/>
    </source>
</evidence>
<organism evidence="7 8">
    <name type="scientific">Microbacterium stercoris</name>
    <dbReference type="NCBI Taxonomy" id="2820289"/>
    <lineage>
        <taxon>Bacteria</taxon>
        <taxon>Bacillati</taxon>
        <taxon>Actinomycetota</taxon>
        <taxon>Actinomycetes</taxon>
        <taxon>Micrococcales</taxon>
        <taxon>Microbacteriaceae</taxon>
        <taxon>Microbacterium</taxon>
    </lineage>
</organism>
<keyword evidence="7" id="KW-0645">Protease</keyword>
<dbReference type="PANTHER" id="PTHR43731:SF9">
    <property type="entry name" value="SLR1461 PROTEIN"/>
    <property type="match status" value="1"/>
</dbReference>
<evidence type="ECO:0000256" key="5">
    <source>
        <dbReference type="SAM" id="Phobius"/>
    </source>
</evidence>
<evidence type="ECO:0000256" key="1">
    <source>
        <dbReference type="ARBA" id="ARBA00004141"/>
    </source>
</evidence>
<feature type="transmembrane region" description="Helical" evidence="5">
    <location>
        <begin position="147"/>
        <end position="165"/>
    </location>
</feature>
<dbReference type="Pfam" id="PF01694">
    <property type="entry name" value="Rhomboid"/>
    <property type="match status" value="1"/>
</dbReference>
<name>A0A939TYL5_9MICO</name>
<dbReference type="SUPFAM" id="SSF144091">
    <property type="entry name" value="Rhomboid-like"/>
    <property type="match status" value="1"/>
</dbReference>
<evidence type="ECO:0000256" key="2">
    <source>
        <dbReference type="ARBA" id="ARBA00022692"/>
    </source>
</evidence>
<keyword evidence="3 5" id="KW-1133">Transmembrane helix</keyword>
<feature type="domain" description="Peptidase S54 rhomboid" evidence="6">
    <location>
        <begin position="57"/>
        <end position="191"/>
    </location>
</feature>
<dbReference type="InterPro" id="IPR050925">
    <property type="entry name" value="Rhomboid_protease_S54"/>
</dbReference>
<keyword evidence="4 5" id="KW-0472">Membrane</keyword>
<dbReference type="GO" id="GO:0004252">
    <property type="term" value="F:serine-type endopeptidase activity"/>
    <property type="evidence" value="ECO:0007669"/>
    <property type="project" value="InterPro"/>
</dbReference>